<gene>
    <name evidence="1" type="ORF">PIB30_083911</name>
</gene>
<name>A0ABU6SSL9_9FABA</name>
<sequence length="123" mass="13621">MPPLPPRRGDLGVTDLCPHSSSPPLAPLRFFCLLSPNLCPLPSSQDLDRRRRFVDSIFLPPLTQLFLLRVSLSGVGGCDWLASPLPLSSKTTSLESFPFIYELGLVPEIPFSKELRHSQNPNP</sequence>
<comment type="caution">
    <text evidence="1">The sequence shown here is derived from an EMBL/GenBank/DDBJ whole genome shotgun (WGS) entry which is preliminary data.</text>
</comment>
<dbReference type="EMBL" id="JASCZI010061759">
    <property type="protein sequence ID" value="MED6139446.1"/>
    <property type="molecule type" value="Genomic_DNA"/>
</dbReference>
<organism evidence="1 2">
    <name type="scientific">Stylosanthes scabra</name>
    <dbReference type="NCBI Taxonomy" id="79078"/>
    <lineage>
        <taxon>Eukaryota</taxon>
        <taxon>Viridiplantae</taxon>
        <taxon>Streptophyta</taxon>
        <taxon>Embryophyta</taxon>
        <taxon>Tracheophyta</taxon>
        <taxon>Spermatophyta</taxon>
        <taxon>Magnoliopsida</taxon>
        <taxon>eudicotyledons</taxon>
        <taxon>Gunneridae</taxon>
        <taxon>Pentapetalae</taxon>
        <taxon>rosids</taxon>
        <taxon>fabids</taxon>
        <taxon>Fabales</taxon>
        <taxon>Fabaceae</taxon>
        <taxon>Papilionoideae</taxon>
        <taxon>50 kb inversion clade</taxon>
        <taxon>dalbergioids sensu lato</taxon>
        <taxon>Dalbergieae</taxon>
        <taxon>Pterocarpus clade</taxon>
        <taxon>Stylosanthes</taxon>
    </lineage>
</organism>
<dbReference type="Proteomes" id="UP001341840">
    <property type="component" value="Unassembled WGS sequence"/>
</dbReference>
<accession>A0ABU6SSL9</accession>
<proteinExistence type="predicted"/>
<reference evidence="1 2" key="1">
    <citation type="journal article" date="2023" name="Plants (Basel)">
        <title>Bridging the Gap: Combining Genomics and Transcriptomics Approaches to Understand Stylosanthes scabra, an Orphan Legume from the Brazilian Caatinga.</title>
        <authorList>
            <person name="Ferreira-Neto J.R.C."/>
            <person name="da Silva M.D."/>
            <person name="Binneck E."/>
            <person name="de Melo N.F."/>
            <person name="da Silva R.H."/>
            <person name="de Melo A.L.T.M."/>
            <person name="Pandolfi V."/>
            <person name="Bustamante F.O."/>
            <person name="Brasileiro-Vidal A.C."/>
            <person name="Benko-Iseppon A.M."/>
        </authorList>
    </citation>
    <scope>NUCLEOTIDE SEQUENCE [LARGE SCALE GENOMIC DNA]</scope>
    <source>
        <tissue evidence="1">Leaves</tissue>
    </source>
</reference>
<keyword evidence="2" id="KW-1185">Reference proteome</keyword>
<evidence type="ECO:0000313" key="2">
    <source>
        <dbReference type="Proteomes" id="UP001341840"/>
    </source>
</evidence>
<protein>
    <submittedName>
        <fullName evidence="1">Uncharacterized protein</fullName>
    </submittedName>
</protein>
<evidence type="ECO:0000313" key="1">
    <source>
        <dbReference type="EMBL" id="MED6139446.1"/>
    </source>
</evidence>